<sequence>MKMKLVKSLFAVAVATFSLTQTAHAFEERVVALVNDTPVMASQVQRILGKKKVSETAHRAAIDQVIDDILVQQVTKEAGITISPSAVNQAVENVAIQNGITYGQLLDALDYQGITLEQFKRNIAQQMAMEQVRHISISRSIQVAPEQVKSLAQELMAKDKAAGKLKTVLGKEHRVSHILLKTNPILNDAQAKAKLNSLATDIKAGKTTFEQAAKENSVDYASAADGGDLGFNILEVYDPAFANVAAKMKKDQISAPFKSQFGWHILKITDVREGDRTEDAYHQRAYQQLVTKQAEEASKDWIKALRSTANIQYIGQ</sequence>
<dbReference type="Pfam" id="PF00639">
    <property type="entry name" value="Rotamase"/>
    <property type="match status" value="1"/>
</dbReference>
<dbReference type="EMBL" id="JANJ01000001">
    <property type="protein sequence ID" value="EXI62907.1"/>
    <property type="molecule type" value="Genomic_DNA"/>
</dbReference>
<proteinExistence type="predicted"/>
<dbReference type="PANTHER" id="PTHR47637:SF1">
    <property type="entry name" value="CHAPERONE SURA"/>
    <property type="match status" value="1"/>
</dbReference>
<comment type="caution">
    <text evidence="9">The sequence shown here is derived from an EMBL/GenBank/DDBJ whole genome shotgun (WGS) entry which is preliminary data.</text>
</comment>
<evidence type="ECO:0000256" key="3">
    <source>
        <dbReference type="ARBA" id="ARBA00023110"/>
    </source>
</evidence>
<keyword evidence="3 6" id="KW-0697">Rotamase</keyword>
<feature type="chain" id="PRO_5007751854" evidence="7">
    <location>
        <begin position="26"/>
        <end position="316"/>
    </location>
</feature>
<dbReference type="InterPro" id="IPR027304">
    <property type="entry name" value="Trigger_fact/SurA_dom_sf"/>
</dbReference>
<dbReference type="Proteomes" id="UP000054123">
    <property type="component" value="Unassembled WGS sequence"/>
</dbReference>
<evidence type="ECO:0000256" key="2">
    <source>
        <dbReference type="ARBA" id="ARBA00022764"/>
    </source>
</evidence>
<reference evidence="9 10" key="1">
    <citation type="journal article" date="2014" name="Genome Announc.">
        <title>Genome Sequence of a Presumptive Mannheimia haemolytica Strain with an A1/A6-Cross-Reactive Serotype from a White-Tailed Deer (Odocoileus virginianus).</title>
        <authorList>
            <person name="Lawrence P.K."/>
            <person name="Bey R.F."/>
            <person name="Wiener B."/>
            <person name="Kittichotirat W."/>
            <person name="Bumgarner R.E."/>
        </authorList>
    </citation>
    <scope>NUCLEOTIDE SEQUENCE [LARGE SCALE GENOMIC DNA]</scope>
    <source>
        <strain evidence="9 10">PKL10</strain>
    </source>
</reference>
<dbReference type="InterPro" id="IPR023058">
    <property type="entry name" value="PPIase_PpiC_CS"/>
</dbReference>
<dbReference type="InterPro" id="IPR050280">
    <property type="entry name" value="OMP_Chaperone_SurA"/>
</dbReference>
<protein>
    <submittedName>
        <fullName evidence="9">Peptidylprolyl isomerase</fullName>
    </submittedName>
</protein>
<dbReference type="InterPro" id="IPR015391">
    <property type="entry name" value="SurA_N"/>
</dbReference>
<dbReference type="Gene3D" id="3.10.50.40">
    <property type="match status" value="1"/>
</dbReference>
<dbReference type="InterPro" id="IPR000297">
    <property type="entry name" value="PPIase_PpiC"/>
</dbReference>
<dbReference type="GO" id="GO:0003755">
    <property type="term" value="F:peptidyl-prolyl cis-trans isomerase activity"/>
    <property type="evidence" value="ECO:0007669"/>
    <property type="project" value="UniProtKB-KW"/>
</dbReference>
<dbReference type="AlphaFoldDB" id="A0A011NEB7"/>
<accession>A0A011NEB7</accession>
<dbReference type="InterPro" id="IPR046357">
    <property type="entry name" value="PPIase_dom_sf"/>
</dbReference>
<evidence type="ECO:0000256" key="6">
    <source>
        <dbReference type="PROSITE-ProRule" id="PRU00278"/>
    </source>
</evidence>
<organism evidence="9 10">
    <name type="scientific">Mannheimia granulomatis</name>
    <dbReference type="NCBI Taxonomy" id="85402"/>
    <lineage>
        <taxon>Bacteria</taxon>
        <taxon>Pseudomonadati</taxon>
        <taxon>Pseudomonadota</taxon>
        <taxon>Gammaproteobacteria</taxon>
        <taxon>Pasteurellales</taxon>
        <taxon>Pasteurellaceae</taxon>
        <taxon>Mannheimia</taxon>
    </lineage>
</organism>
<feature type="domain" description="PpiC" evidence="8">
    <location>
        <begin position="170"/>
        <end position="270"/>
    </location>
</feature>
<dbReference type="PANTHER" id="PTHR47637">
    <property type="entry name" value="CHAPERONE SURA"/>
    <property type="match status" value="1"/>
</dbReference>
<dbReference type="SUPFAM" id="SSF109998">
    <property type="entry name" value="Triger factor/SurA peptide-binding domain-like"/>
    <property type="match status" value="1"/>
</dbReference>
<dbReference type="SUPFAM" id="SSF54534">
    <property type="entry name" value="FKBP-like"/>
    <property type="match status" value="1"/>
</dbReference>
<keyword evidence="2" id="KW-0574">Periplasm</keyword>
<keyword evidence="1 7" id="KW-0732">Signal</keyword>
<evidence type="ECO:0000313" key="10">
    <source>
        <dbReference type="Proteomes" id="UP000054123"/>
    </source>
</evidence>
<dbReference type="PROSITE" id="PS50198">
    <property type="entry name" value="PPIC_PPIASE_2"/>
    <property type="match status" value="1"/>
</dbReference>
<keyword evidence="10" id="KW-1185">Reference proteome</keyword>
<keyword evidence="4" id="KW-0143">Chaperone</keyword>
<dbReference type="Gene3D" id="1.10.4030.10">
    <property type="entry name" value="Porin chaperone SurA, peptide-binding domain"/>
    <property type="match status" value="1"/>
</dbReference>
<evidence type="ECO:0000259" key="8">
    <source>
        <dbReference type="PROSITE" id="PS50198"/>
    </source>
</evidence>
<feature type="signal peptide" evidence="7">
    <location>
        <begin position="1"/>
        <end position="25"/>
    </location>
</feature>
<keyword evidence="5 6" id="KW-0413">Isomerase</keyword>
<evidence type="ECO:0000256" key="1">
    <source>
        <dbReference type="ARBA" id="ARBA00022729"/>
    </source>
</evidence>
<evidence type="ECO:0000256" key="7">
    <source>
        <dbReference type="SAM" id="SignalP"/>
    </source>
</evidence>
<evidence type="ECO:0000256" key="5">
    <source>
        <dbReference type="ARBA" id="ARBA00023235"/>
    </source>
</evidence>
<dbReference type="STRING" id="1122190.GCA_000621105_00442"/>
<dbReference type="PROSITE" id="PS01096">
    <property type="entry name" value="PPIC_PPIASE_1"/>
    <property type="match status" value="1"/>
</dbReference>
<dbReference type="PATRIC" id="fig|1450449.3.peg.25"/>
<gene>
    <name evidence="9" type="ORF">AK33_00410</name>
</gene>
<evidence type="ECO:0000256" key="4">
    <source>
        <dbReference type="ARBA" id="ARBA00023186"/>
    </source>
</evidence>
<name>A0A011NEB7_9PAST</name>
<dbReference type="Pfam" id="PF09312">
    <property type="entry name" value="SurA_N"/>
    <property type="match status" value="1"/>
</dbReference>
<evidence type="ECO:0000313" key="9">
    <source>
        <dbReference type="EMBL" id="EXI62907.1"/>
    </source>
</evidence>